<comment type="caution">
    <text evidence="2">The sequence shown here is derived from an EMBL/GenBank/DDBJ whole genome shotgun (WGS) entry which is preliminary data.</text>
</comment>
<evidence type="ECO:0000313" key="3">
    <source>
        <dbReference type="Proteomes" id="UP000245699"/>
    </source>
</evidence>
<reference evidence="2 3" key="1">
    <citation type="journal article" date="2018" name="MBio">
        <title>Comparative Genomics Reveals the Core Gene Toolbox for the Fungus-Insect Symbiosis.</title>
        <authorList>
            <person name="Wang Y."/>
            <person name="Stata M."/>
            <person name="Wang W."/>
            <person name="Stajich J.E."/>
            <person name="White M.M."/>
            <person name="Moncalvo J.M."/>
        </authorList>
    </citation>
    <scope>NUCLEOTIDE SEQUENCE [LARGE SCALE GENOMIC DNA]</scope>
    <source>
        <strain evidence="2 3">AUS-77-4</strain>
    </source>
</reference>
<dbReference type="AlphaFoldDB" id="A0A2T9Y5E6"/>
<feature type="compositionally biased region" description="Polar residues" evidence="1">
    <location>
        <begin position="1"/>
        <end position="16"/>
    </location>
</feature>
<protein>
    <submittedName>
        <fullName evidence="2">Uncharacterized protein</fullName>
    </submittedName>
</protein>
<evidence type="ECO:0000256" key="1">
    <source>
        <dbReference type="SAM" id="MobiDB-lite"/>
    </source>
</evidence>
<keyword evidence="3" id="KW-1185">Reference proteome</keyword>
<feature type="non-terminal residue" evidence="2">
    <location>
        <position position="92"/>
    </location>
</feature>
<dbReference type="EMBL" id="MBFT01000729">
    <property type="protein sequence ID" value="PVU87561.1"/>
    <property type="molecule type" value="Genomic_DNA"/>
</dbReference>
<evidence type="ECO:0000313" key="2">
    <source>
        <dbReference type="EMBL" id="PVU87561.1"/>
    </source>
</evidence>
<name>A0A2T9Y5E6_9FUNG</name>
<dbReference type="Proteomes" id="UP000245699">
    <property type="component" value="Unassembled WGS sequence"/>
</dbReference>
<organism evidence="2 3">
    <name type="scientific">Furculomyces boomerangus</name>
    <dbReference type="NCBI Taxonomy" id="61424"/>
    <lineage>
        <taxon>Eukaryota</taxon>
        <taxon>Fungi</taxon>
        <taxon>Fungi incertae sedis</taxon>
        <taxon>Zoopagomycota</taxon>
        <taxon>Kickxellomycotina</taxon>
        <taxon>Harpellomycetes</taxon>
        <taxon>Harpellales</taxon>
        <taxon>Harpellaceae</taxon>
        <taxon>Furculomyces</taxon>
    </lineage>
</organism>
<proteinExistence type="predicted"/>
<gene>
    <name evidence="2" type="ORF">BB559_005980</name>
</gene>
<sequence length="92" mass="10827">MENNLLNQTSLKNLSTSRKSQKIKQIQKIVASISYGNPEELYEYFFRHSRFGKSLVRVFLNDFKEKRMVKNILLLYQSLPIFSKKKSNILGP</sequence>
<accession>A0A2T9Y5E6</accession>
<feature type="region of interest" description="Disordered" evidence="1">
    <location>
        <begin position="1"/>
        <end position="20"/>
    </location>
</feature>